<dbReference type="HOGENOM" id="CLU_2489452_0_0_1"/>
<feature type="non-terminal residue" evidence="1">
    <location>
        <position position="87"/>
    </location>
</feature>
<name>A0A0C3S6L5_PHLG1</name>
<protein>
    <submittedName>
        <fullName evidence="1">Uncharacterized protein</fullName>
    </submittedName>
</protein>
<dbReference type="EMBL" id="KN840583">
    <property type="protein sequence ID" value="KIP04195.1"/>
    <property type="molecule type" value="Genomic_DNA"/>
</dbReference>
<dbReference type="InterPro" id="IPR027408">
    <property type="entry name" value="PNPase/RNase_PH_dom_sf"/>
</dbReference>
<evidence type="ECO:0000313" key="2">
    <source>
        <dbReference type="Proteomes" id="UP000053257"/>
    </source>
</evidence>
<proteinExistence type="predicted"/>
<dbReference type="Proteomes" id="UP000053257">
    <property type="component" value="Unassembled WGS sequence"/>
</dbReference>
<dbReference type="OrthoDB" id="272245at2759"/>
<organism evidence="1 2">
    <name type="scientific">Phlebiopsis gigantea (strain 11061_1 CR5-6)</name>
    <name type="common">White-rot fungus</name>
    <name type="synonym">Peniophora gigantea</name>
    <dbReference type="NCBI Taxonomy" id="745531"/>
    <lineage>
        <taxon>Eukaryota</taxon>
        <taxon>Fungi</taxon>
        <taxon>Dikarya</taxon>
        <taxon>Basidiomycota</taxon>
        <taxon>Agaricomycotina</taxon>
        <taxon>Agaricomycetes</taxon>
        <taxon>Polyporales</taxon>
        <taxon>Phanerochaetaceae</taxon>
        <taxon>Phlebiopsis</taxon>
    </lineage>
</organism>
<dbReference type="AlphaFoldDB" id="A0A0C3S6L5"/>
<feature type="non-terminal residue" evidence="1">
    <location>
        <position position="1"/>
    </location>
</feature>
<reference evidence="1 2" key="1">
    <citation type="journal article" date="2014" name="PLoS Genet.">
        <title>Analysis of the Phlebiopsis gigantea genome, transcriptome and secretome provides insight into its pioneer colonization strategies of wood.</title>
        <authorList>
            <person name="Hori C."/>
            <person name="Ishida T."/>
            <person name="Igarashi K."/>
            <person name="Samejima M."/>
            <person name="Suzuki H."/>
            <person name="Master E."/>
            <person name="Ferreira P."/>
            <person name="Ruiz-Duenas F.J."/>
            <person name="Held B."/>
            <person name="Canessa P."/>
            <person name="Larrondo L.F."/>
            <person name="Schmoll M."/>
            <person name="Druzhinina I.S."/>
            <person name="Kubicek C.P."/>
            <person name="Gaskell J.A."/>
            <person name="Kersten P."/>
            <person name="St John F."/>
            <person name="Glasner J."/>
            <person name="Sabat G."/>
            <person name="Splinter BonDurant S."/>
            <person name="Syed K."/>
            <person name="Yadav J."/>
            <person name="Mgbeahuruike A.C."/>
            <person name="Kovalchuk A."/>
            <person name="Asiegbu F.O."/>
            <person name="Lackner G."/>
            <person name="Hoffmeister D."/>
            <person name="Rencoret J."/>
            <person name="Gutierrez A."/>
            <person name="Sun H."/>
            <person name="Lindquist E."/>
            <person name="Barry K."/>
            <person name="Riley R."/>
            <person name="Grigoriev I.V."/>
            <person name="Henrissat B."/>
            <person name="Kues U."/>
            <person name="Berka R.M."/>
            <person name="Martinez A.T."/>
            <person name="Covert S.F."/>
            <person name="Blanchette R.A."/>
            <person name="Cullen D."/>
        </authorList>
    </citation>
    <scope>NUCLEOTIDE SEQUENCE [LARGE SCALE GENOMIC DNA]</scope>
    <source>
        <strain evidence="1 2">11061_1 CR5-6</strain>
    </source>
</reference>
<keyword evidence="2" id="KW-1185">Reference proteome</keyword>
<gene>
    <name evidence="1" type="ORF">PHLGIDRAFT_60586</name>
</gene>
<dbReference type="Gene3D" id="3.30.230.70">
    <property type="entry name" value="GHMP Kinase, N-terminal domain"/>
    <property type="match status" value="1"/>
</dbReference>
<sequence>QIPTATDFELPDYWDEGEVLQGREAWPVCVTLNIDLPASYLDATSVEEAATPLKLLLMFSFPPSSEPQLQGMRLLGPGELQLAQMKQ</sequence>
<accession>A0A0C3S6L5</accession>
<dbReference type="STRING" id="745531.A0A0C3S6L5"/>
<evidence type="ECO:0000313" key="1">
    <source>
        <dbReference type="EMBL" id="KIP04195.1"/>
    </source>
</evidence>